<reference evidence="1 2" key="1">
    <citation type="submission" date="2023-12" db="EMBL/GenBank/DDBJ databases">
        <title>Genome sequencing and assembly of bacterial species from a model synthetic community.</title>
        <authorList>
            <person name="Hogle S.L."/>
        </authorList>
    </citation>
    <scope>NUCLEOTIDE SEQUENCE [LARGE SCALE GENOMIC DNA]</scope>
    <source>
        <strain evidence="1 2">HAMBI_3031</strain>
    </source>
</reference>
<accession>A0ABZ0WBQ0</accession>
<protein>
    <submittedName>
        <fullName evidence="1">Uncharacterized protein</fullName>
    </submittedName>
</protein>
<name>A0ABZ0WBQ0_9BACT</name>
<dbReference type="Proteomes" id="UP001325680">
    <property type="component" value="Chromosome"/>
</dbReference>
<organism evidence="1 2">
    <name type="scientific">Niabella yanshanensis</name>
    <dbReference type="NCBI Taxonomy" id="577386"/>
    <lineage>
        <taxon>Bacteria</taxon>
        <taxon>Pseudomonadati</taxon>
        <taxon>Bacteroidota</taxon>
        <taxon>Chitinophagia</taxon>
        <taxon>Chitinophagales</taxon>
        <taxon>Chitinophagaceae</taxon>
        <taxon>Niabella</taxon>
    </lineage>
</organism>
<evidence type="ECO:0000313" key="2">
    <source>
        <dbReference type="Proteomes" id="UP001325680"/>
    </source>
</evidence>
<gene>
    <name evidence="1" type="ORF">U0035_07340</name>
</gene>
<dbReference type="EMBL" id="CP139960">
    <property type="protein sequence ID" value="WQD39959.1"/>
    <property type="molecule type" value="Genomic_DNA"/>
</dbReference>
<proteinExistence type="predicted"/>
<sequence>MRALLLLFLFPFFGQCRNYCSSGTYPTAHDTTDTLFCVLSARAARAATLLAQTASYDNAVASIRKAQAIDFKEHVVSFGKDSTGQVIHSLTGTGNINNGYIPAINNRLADIHIHTNEQPPSTGDLYGFIDQITTDTSYIRYIITPMGTEYALVLLNKKEALSFNISYARRAGIKQIQSDGAAVIYQPTFPPQLVDEFNELRSWNHATHEAALAFLLKKYKAGIALLKQNTGGHYTALDVVEKKDKQGDKTYLLSHCP</sequence>
<keyword evidence="2" id="KW-1185">Reference proteome</keyword>
<evidence type="ECO:0000313" key="1">
    <source>
        <dbReference type="EMBL" id="WQD39959.1"/>
    </source>
</evidence>
<dbReference type="RefSeq" id="WP_114789355.1">
    <property type="nucleotide sequence ID" value="NZ_CP139960.1"/>
</dbReference>